<evidence type="ECO:0000256" key="1">
    <source>
        <dbReference type="ARBA" id="ARBA00004196"/>
    </source>
</evidence>
<dbReference type="CDD" id="cd07302">
    <property type="entry name" value="CHD"/>
    <property type="match status" value="1"/>
</dbReference>
<feature type="transmembrane region" description="Helical" evidence="7">
    <location>
        <begin position="32"/>
        <end position="52"/>
    </location>
</feature>
<gene>
    <name evidence="9" type="primary">cyaA</name>
    <name evidence="9" type="ORF">LPTSP4_31060</name>
</gene>
<evidence type="ECO:0000313" key="9">
    <source>
        <dbReference type="EMBL" id="GBF51568.1"/>
    </source>
</evidence>
<sequence>MKYFSNLFHQKIDLAILQTLEEETVRNAEAFAYIRLAGISFWLLLSLVIGVFLEQKDWAVSLPYLSVYMVLSAVILFLAKTGVKRKQLLHWTSVVADIPFIFITMKLSLATAPYPLFGIGFTSALFLLFLIPATTGNSPWPALIGSIEAIILQSVLMYESLLPFPVWLGSLAIVFVIAFFICIHIARRPIRVASQYAGEKEKRDELARYFSPSVASKILSTPDVLDKVEKRYVTVLFSDIRGFTSLSESMQSEEIVEFLNEYLTIMVHVIFKNGGTLDKFIGDGIMAYFGAPIDQEDHALRAVRTARDMLRAVEELNIVRRARNEAELQIGIGLNSGEVVLGDIGSDQRKEHTIIGDTVNLASRVESLTKELQKNLLVTESVVSLTSEEFDWKPAESKVNVRGKKEPVQTYFL</sequence>
<dbReference type="PANTHER" id="PTHR43081:SF1">
    <property type="entry name" value="ADENYLATE CYCLASE, TERMINAL-DIFFERENTIATION SPECIFIC"/>
    <property type="match status" value="1"/>
</dbReference>
<evidence type="ECO:0000259" key="8">
    <source>
        <dbReference type="PROSITE" id="PS50125"/>
    </source>
</evidence>
<dbReference type="RefSeq" id="WP_108977892.1">
    <property type="nucleotide sequence ID" value="NZ_BFBB01000008.1"/>
</dbReference>
<dbReference type="PROSITE" id="PS50125">
    <property type="entry name" value="GUANYLATE_CYCLASE_2"/>
    <property type="match status" value="1"/>
</dbReference>
<evidence type="ECO:0000313" key="10">
    <source>
        <dbReference type="Proteomes" id="UP000245133"/>
    </source>
</evidence>
<name>A0A2P2E3V6_9LEPT</name>
<evidence type="ECO:0000256" key="4">
    <source>
        <dbReference type="ARBA" id="ARBA00022692"/>
    </source>
</evidence>
<dbReference type="GO" id="GO:0004016">
    <property type="term" value="F:adenylate cyclase activity"/>
    <property type="evidence" value="ECO:0007669"/>
    <property type="project" value="UniProtKB-ARBA"/>
</dbReference>
<dbReference type="GO" id="GO:0006171">
    <property type="term" value="P:cAMP biosynthetic process"/>
    <property type="evidence" value="ECO:0007669"/>
    <property type="project" value="TreeGrafter"/>
</dbReference>
<evidence type="ECO:0000256" key="2">
    <source>
        <dbReference type="ARBA" id="ARBA00005381"/>
    </source>
</evidence>
<dbReference type="EMBL" id="BFBB01000008">
    <property type="protein sequence ID" value="GBF51568.1"/>
    <property type="molecule type" value="Genomic_DNA"/>
</dbReference>
<dbReference type="Pfam" id="PF00211">
    <property type="entry name" value="Guanylate_cyc"/>
    <property type="match status" value="1"/>
</dbReference>
<comment type="subcellular location">
    <subcellularLocation>
        <location evidence="1">Cell envelope</location>
    </subcellularLocation>
</comment>
<organism evidence="9 10">
    <name type="scientific">Leptospira ryugenii</name>
    <dbReference type="NCBI Taxonomy" id="1917863"/>
    <lineage>
        <taxon>Bacteria</taxon>
        <taxon>Pseudomonadati</taxon>
        <taxon>Spirochaetota</taxon>
        <taxon>Spirochaetia</taxon>
        <taxon>Leptospirales</taxon>
        <taxon>Leptospiraceae</taxon>
        <taxon>Leptospira</taxon>
    </lineage>
</organism>
<feature type="transmembrane region" description="Helical" evidence="7">
    <location>
        <begin position="114"/>
        <end position="133"/>
    </location>
</feature>
<dbReference type="Gene3D" id="3.30.70.1230">
    <property type="entry name" value="Nucleotide cyclase"/>
    <property type="match status" value="1"/>
</dbReference>
<dbReference type="Proteomes" id="UP000245133">
    <property type="component" value="Unassembled WGS sequence"/>
</dbReference>
<dbReference type="GO" id="GO:0030313">
    <property type="term" value="C:cell envelope"/>
    <property type="evidence" value="ECO:0007669"/>
    <property type="project" value="UniProtKB-SubCell"/>
</dbReference>
<dbReference type="InterPro" id="IPR029787">
    <property type="entry name" value="Nucleotide_cyclase"/>
</dbReference>
<feature type="transmembrane region" description="Helical" evidence="7">
    <location>
        <begin position="58"/>
        <end position="79"/>
    </location>
</feature>
<keyword evidence="5 7" id="KW-1133">Transmembrane helix</keyword>
<dbReference type="FunFam" id="3.30.70.1230:FF:000016">
    <property type="entry name" value="Adenylate/guanylate cyclase domain-containing protein"/>
    <property type="match status" value="1"/>
</dbReference>
<evidence type="ECO:0000256" key="3">
    <source>
        <dbReference type="ARBA" id="ARBA00022475"/>
    </source>
</evidence>
<evidence type="ECO:0000256" key="5">
    <source>
        <dbReference type="ARBA" id="ARBA00022989"/>
    </source>
</evidence>
<comment type="caution">
    <text evidence="9">The sequence shown here is derived from an EMBL/GenBank/DDBJ whole genome shotgun (WGS) entry which is preliminary data.</text>
</comment>
<dbReference type="SMART" id="SM00044">
    <property type="entry name" value="CYCc"/>
    <property type="match status" value="1"/>
</dbReference>
<keyword evidence="4 7" id="KW-0812">Transmembrane</keyword>
<protein>
    <submittedName>
        <fullName evidence="9">Adenylate cyclase 1</fullName>
    </submittedName>
</protein>
<dbReference type="GO" id="GO:0035556">
    <property type="term" value="P:intracellular signal transduction"/>
    <property type="evidence" value="ECO:0007669"/>
    <property type="project" value="InterPro"/>
</dbReference>
<proteinExistence type="inferred from homology"/>
<dbReference type="AlphaFoldDB" id="A0A2P2E3V6"/>
<reference evidence="9 10" key="1">
    <citation type="submission" date="2018-02" db="EMBL/GenBank/DDBJ databases">
        <title>Novel Leptospira species isolated from soil and water in Japan.</title>
        <authorList>
            <person name="Nakao R."/>
            <person name="Masuzawa T."/>
        </authorList>
    </citation>
    <scope>NUCLEOTIDE SEQUENCE [LARGE SCALE GENOMIC DNA]</scope>
    <source>
        <strain evidence="9 10">YH101</strain>
    </source>
</reference>
<keyword evidence="6 7" id="KW-0472">Membrane</keyword>
<dbReference type="PANTHER" id="PTHR43081">
    <property type="entry name" value="ADENYLATE CYCLASE, TERMINAL-DIFFERENTIATION SPECIFIC-RELATED"/>
    <property type="match status" value="1"/>
</dbReference>
<accession>A0A2P2E3V6</accession>
<feature type="transmembrane region" description="Helical" evidence="7">
    <location>
        <begin position="164"/>
        <end position="186"/>
    </location>
</feature>
<feature type="domain" description="Guanylate cyclase" evidence="8">
    <location>
        <begin position="234"/>
        <end position="366"/>
    </location>
</feature>
<dbReference type="InterPro" id="IPR050697">
    <property type="entry name" value="Adenylyl/Guanylyl_Cyclase_3/4"/>
</dbReference>
<dbReference type="SUPFAM" id="SSF55073">
    <property type="entry name" value="Nucleotide cyclase"/>
    <property type="match status" value="1"/>
</dbReference>
<evidence type="ECO:0000256" key="7">
    <source>
        <dbReference type="SAM" id="Phobius"/>
    </source>
</evidence>
<keyword evidence="3" id="KW-1003">Cell membrane</keyword>
<evidence type="ECO:0000256" key="6">
    <source>
        <dbReference type="ARBA" id="ARBA00023136"/>
    </source>
</evidence>
<dbReference type="OrthoDB" id="9806704at2"/>
<dbReference type="InterPro" id="IPR001054">
    <property type="entry name" value="A/G_cyclase"/>
</dbReference>
<keyword evidence="10" id="KW-1185">Reference proteome</keyword>
<comment type="similarity">
    <text evidence="2">Belongs to the adenylyl cyclase class-3 family.</text>
</comment>